<feature type="domain" description="HTH lysR-type" evidence="5">
    <location>
        <begin position="3"/>
        <end position="60"/>
    </location>
</feature>
<keyword evidence="2" id="KW-0805">Transcription regulation</keyword>
<protein>
    <submittedName>
        <fullName evidence="6">LysR family transcriptional regulator</fullName>
    </submittedName>
</protein>
<dbReference type="PROSITE" id="PS50931">
    <property type="entry name" value="HTH_LYSR"/>
    <property type="match status" value="1"/>
</dbReference>
<dbReference type="SUPFAM" id="SSF46785">
    <property type="entry name" value="Winged helix' DNA-binding domain"/>
    <property type="match status" value="1"/>
</dbReference>
<evidence type="ECO:0000259" key="5">
    <source>
        <dbReference type="PROSITE" id="PS50931"/>
    </source>
</evidence>
<keyword evidence="7" id="KW-1185">Reference proteome</keyword>
<dbReference type="Gene3D" id="1.10.10.10">
    <property type="entry name" value="Winged helix-like DNA-binding domain superfamily/Winged helix DNA-binding domain"/>
    <property type="match status" value="1"/>
</dbReference>
<evidence type="ECO:0000256" key="4">
    <source>
        <dbReference type="ARBA" id="ARBA00023163"/>
    </source>
</evidence>
<dbReference type="Pfam" id="PF03466">
    <property type="entry name" value="LysR_substrate"/>
    <property type="match status" value="1"/>
</dbReference>
<dbReference type="AlphaFoldDB" id="A0A2S2DPV6"/>
<dbReference type="InterPro" id="IPR050950">
    <property type="entry name" value="HTH-type_LysR_regulators"/>
</dbReference>
<dbReference type="InterPro" id="IPR000847">
    <property type="entry name" value="LysR_HTH_N"/>
</dbReference>
<sequence>MHFDLTDLRLLLAIADAGSLSKAAERFPLALSAASNRLRGFEDACGLAVFTRSAGGMTPTPAGRFILERAARVVSEADQLRDTVRELRGPQRGAVRLAGTTVAISTFLPAALGVFLADHPSVDLQLEERTSRDILQAVRAREIEIGILDGNVATGDVISLPFRTDRLVLLVPAGHPLAERPATRMRDAFEFAFICLPAERPMQHFIESRAVQSGRPLKVRVRAPSFDAIAQLVAQDAGIAMLPEAAASRFARELPVGIVLLDDTWANRELRVCFADPTTLSPHAETLLRYLAHSR</sequence>
<dbReference type="GO" id="GO:0005829">
    <property type="term" value="C:cytosol"/>
    <property type="evidence" value="ECO:0007669"/>
    <property type="project" value="TreeGrafter"/>
</dbReference>
<evidence type="ECO:0000313" key="7">
    <source>
        <dbReference type="Proteomes" id="UP000245820"/>
    </source>
</evidence>
<dbReference type="KEGG" id="mtim:DIR46_25325"/>
<dbReference type="PANTHER" id="PTHR30419:SF2">
    <property type="entry name" value="LYSR FAMILY TRANSCRIPTIONAL REGULATOR"/>
    <property type="match status" value="1"/>
</dbReference>
<dbReference type="PANTHER" id="PTHR30419">
    <property type="entry name" value="HTH-TYPE TRANSCRIPTIONAL REGULATOR YBHD"/>
    <property type="match status" value="1"/>
</dbReference>
<dbReference type="InterPro" id="IPR005119">
    <property type="entry name" value="LysR_subst-bd"/>
</dbReference>
<dbReference type="Gene3D" id="3.40.190.290">
    <property type="match status" value="1"/>
</dbReference>
<accession>A0A2S2DPV6</accession>
<dbReference type="Proteomes" id="UP000245820">
    <property type="component" value="Chromosome"/>
</dbReference>
<evidence type="ECO:0000256" key="3">
    <source>
        <dbReference type="ARBA" id="ARBA00023125"/>
    </source>
</evidence>
<keyword evidence="4" id="KW-0804">Transcription</keyword>
<organism evidence="6 7">
    <name type="scientific">Massilia oculi</name>
    <dbReference type="NCBI Taxonomy" id="945844"/>
    <lineage>
        <taxon>Bacteria</taxon>
        <taxon>Pseudomonadati</taxon>
        <taxon>Pseudomonadota</taxon>
        <taxon>Betaproteobacteria</taxon>
        <taxon>Burkholderiales</taxon>
        <taxon>Oxalobacteraceae</taxon>
        <taxon>Telluria group</taxon>
        <taxon>Massilia</taxon>
    </lineage>
</organism>
<dbReference type="OrthoDB" id="9785974at2"/>
<evidence type="ECO:0000313" key="6">
    <source>
        <dbReference type="EMBL" id="AWL07422.1"/>
    </source>
</evidence>
<dbReference type="GO" id="GO:0003700">
    <property type="term" value="F:DNA-binding transcription factor activity"/>
    <property type="evidence" value="ECO:0007669"/>
    <property type="project" value="InterPro"/>
</dbReference>
<evidence type="ECO:0000256" key="2">
    <source>
        <dbReference type="ARBA" id="ARBA00023015"/>
    </source>
</evidence>
<comment type="similarity">
    <text evidence="1">Belongs to the LysR transcriptional regulatory family.</text>
</comment>
<dbReference type="EMBL" id="CP029343">
    <property type="protein sequence ID" value="AWL07422.1"/>
    <property type="molecule type" value="Genomic_DNA"/>
</dbReference>
<reference evidence="6 7" key="1">
    <citation type="submission" date="2018-05" db="EMBL/GenBank/DDBJ databases">
        <title>Complete genome sequence of Massilia oculi sp. nov. CCUG 43427T (=DSM 26321T), the type strain of M. oculi, and comparison with genome sequences of other Massilia strains.</title>
        <authorList>
            <person name="Zhu B."/>
        </authorList>
    </citation>
    <scope>NUCLEOTIDE SEQUENCE [LARGE SCALE GENOMIC DNA]</scope>
    <source>
        <strain evidence="6 7">CCUG 43427</strain>
    </source>
</reference>
<keyword evidence="3" id="KW-0238">DNA-binding</keyword>
<dbReference type="Pfam" id="PF00126">
    <property type="entry name" value="HTH_1"/>
    <property type="match status" value="1"/>
</dbReference>
<dbReference type="InterPro" id="IPR036388">
    <property type="entry name" value="WH-like_DNA-bd_sf"/>
</dbReference>
<dbReference type="SUPFAM" id="SSF53850">
    <property type="entry name" value="Periplasmic binding protein-like II"/>
    <property type="match status" value="1"/>
</dbReference>
<dbReference type="RefSeq" id="WP_109347709.1">
    <property type="nucleotide sequence ID" value="NZ_CP029343.1"/>
</dbReference>
<dbReference type="GO" id="GO:0003677">
    <property type="term" value="F:DNA binding"/>
    <property type="evidence" value="ECO:0007669"/>
    <property type="project" value="UniProtKB-KW"/>
</dbReference>
<gene>
    <name evidence="6" type="ORF">DIR46_25325</name>
</gene>
<dbReference type="InterPro" id="IPR036390">
    <property type="entry name" value="WH_DNA-bd_sf"/>
</dbReference>
<name>A0A2S2DPV6_9BURK</name>
<evidence type="ECO:0000256" key="1">
    <source>
        <dbReference type="ARBA" id="ARBA00009437"/>
    </source>
</evidence>
<proteinExistence type="inferred from homology"/>
<dbReference type="CDD" id="cd08421">
    <property type="entry name" value="PBP2_LTTR_like_1"/>
    <property type="match status" value="1"/>
</dbReference>